<dbReference type="EMBL" id="FNAF01000017">
    <property type="protein sequence ID" value="SDE07861.1"/>
    <property type="molecule type" value="Genomic_DNA"/>
</dbReference>
<evidence type="ECO:0000313" key="2">
    <source>
        <dbReference type="Proteomes" id="UP000198995"/>
    </source>
</evidence>
<dbReference type="OrthoDB" id="1691100at2"/>
<keyword evidence="2" id="KW-1185">Reference proteome</keyword>
<organism evidence="1 2">
    <name type="scientific">Peptococcus niger</name>
    <dbReference type="NCBI Taxonomy" id="2741"/>
    <lineage>
        <taxon>Bacteria</taxon>
        <taxon>Bacillati</taxon>
        <taxon>Bacillota</taxon>
        <taxon>Clostridia</taxon>
        <taxon>Eubacteriales</taxon>
        <taxon>Peptococcaceae</taxon>
        <taxon>Peptococcus</taxon>
    </lineage>
</organism>
<name>A0A1G6ZZF0_PEPNI</name>
<dbReference type="RefSeq" id="WP_091792376.1">
    <property type="nucleotide sequence ID" value="NZ_FNAF01000017.1"/>
</dbReference>
<protein>
    <recommendedName>
        <fullName evidence="3">Ribbon-helix-helix protein, copG family</fullName>
    </recommendedName>
</protein>
<evidence type="ECO:0008006" key="3">
    <source>
        <dbReference type="Google" id="ProtNLM"/>
    </source>
</evidence>
<dbReference type="Proteomes" id="UP000198995">
    <property type="component" value="Unassembled WGS sequence"/>
</dbReference>
<gene>
    <name evidence="1" type="ORF">SAMN04489866_1177</name>
</gene>
<reference evidence="1 2" key="1">
    <citation type="submission" date="2016-10" db="EMBL/GenBank/DDBJ databases">
        <authorList>
            <person name="de Groot N.N."/>
        </authorList>
    </citation>
    <scope>NUCLEOTIDE SEQUENCE [LARGE SCALE GENOMIC DNA]</scope>
    <source>
        <strain evidence="1 2">DSM 20475</strain>
    </source>
</reference>
<proteinExistence type="predicted"/>
<dbReference type="Pfam" id="PF19807">
    <property type="entry name" value="DUF6290"/>
    <property type="match status" value="1"/>
</dbReference>
<dbReference type="NCBIfam" id="NF046040">
    <property type="entry name" value="RelB_antitoxin"/>
    <property type="match status" value="1"/>
</dbReference>
<accession>A0A1G6ZZF0</accession>
<dbReference type="InterPro" id="IPR046257">
    <property type="entry name" value="DUF6290"/>
</dbReference>
<dbReference type="AlphaFoldDB" id="A0A1G6ZZF0"/>
<evidence type="ECO:0000313" key="1">
    <source>
        <dbReference type="EMBL" id="SDE07861.1"/>
    </source>
</evidence>
<sequence>MTTIKIQVNKDEKDLIQKYAERLGLSTAELVRSSVLEKTEDDLDRQDADAAYAEYLKDPTAVYSLEDLEKEEALS</sequence>